<comment type="caution">
    <text evidence="7">The sequence shown here is derived from an EMBL/GenBank/DDBJ whole genome shotgun (WGS) entry which is preliminary data.</text>
</comment>
<name>A0AAV4J777_9GAST</name>
<evidence type="ECO:0000256" key="6">
    <source>
        <dbReference type="RuleBase" id="RU361218"/>
    </source>
</evidence>
<reference evidence="7 8" key="1">
    <citation type="journal article" date="2021" name="Elife">
        <title>Chloroplast acquisition without the gene transfer in kleptoplastic sea slugs, Plakobranchus ocellatus.</title>
        <authorList>
            <person name="Maeda T."/>
            <person name="Takahashi S."/>
            <person name="Yoshida T."/>
            <person name="Shimamura S."/>
            <person name="Takaki Y."/>
            <person name="Nagai Y."/>
            <person name="Toyoda A."/>
            <person name="Suzuki Y."/>
            <person name="Arimoto A."/>
            <person name="Ishii H."/>
            <person name="Satoh N."/>
            <person name="Nishiyama T."/>
            <person name="Hasebe M."/>
            <person name="Maruyama T."/>
            <person name="Minagawa J."/>
            <person name="Obokata J."/>
            <person name="Shigenobu S."/>
        </authorList>
    </citation>
    <scope>NUCLEOTIDE SEQUENCE [LARGE SCALE GENOMIC DNA]</scope>
</reference>
<feature type="transmembrane region" description="Helical" evidence="6">
    <location>
        <begin position="12"/>
        <end position="34"/>
    </location>
</feature>
<protein>
    <recommendedName>
        <fullName evidence="6">Tetraspanin</fullName>
    </recommendedName>
</protein>
<keyword evidence="8" id="KW-1185">Reference proteome</keyword>
<evidence type="ECO:0000313" key="7">
    <source>
        <dbReference type="EMBL" id="GFS17690.1"/>
    </source>
</evidence>
<evidence type="ECO:0000256" key="2">
    <source>
        <dbReference type="ARBA" id="ARBA00006840"/>
    </source>
</evidence>
<dbReference type="AlphaFoldDB" id="A0AAV4J777"/>
<evidence type="ECO:0000256" key="5">
    <source>
        <dbReference type="ARBA" id="ARBA00023136"/>
    </source>
</evidence>
<dbReference type="PANTHER" id="PTHR19282">
    <property type="entry name" value="TETRASPANIN"/>
    <property type="match status" value="1"/>
</dbReference>
<comment type="similarity">
    <text evidence="2 6">Belongs to the tetraspanin (TM4SF) family.</text>
</comment>
<feature type="transmembrane region" description="Helical" evidence="6">
    <location>
        <begin position="87"/>
        <end position="111"/>
    </location>
</feature>
<dbReference type="GO" id="GO:0005886">
    <property type="term" value="C:plasma membrane"/>
    <property type="evidence" value="ECO:0007669"/>
    <property type="project" value="TreeGrafter"/>
</dbReference>
<dbReference type="PANTHER" id="PTHR19282:SF527">
    <property type="entry name" value="TETRASPANIN"/>
    <property type="match status" value="1"/>
</dbReference>
<evidence type="ECO:0000313" key="8">
    <source>
        <dbReference type="Proteomes" id="UP000762676"/>
    </source>
</evidence>
<keyword evidence="4 6" id="KW-1133">Transmembrane helix</keyword>
<accession>A0AAV4J777</accession>
<evidence type="ECO:0000256" key="1">
    <source>
        <dbReference type="ARBA" id="ARBA00004141"/>
    </source>
</evidence>
<dbReference type="InterPro" id="IPR018499">
    <property type="entry name" value="Tetraspanin/Peripherin"/>
</dbReference>
<dbReference type="InterPro" id="IPR000301">
    <property type="entry name" value="Tetraspanin_animals"/>
</dbReference>
<dbReference type="Pfam" id="PF00335">
    <property type="entry name" value="Tetraspanin"/>
    <property type="match status" value="1"/>
</dbReference>
<dbReference type="SUPFAM" id="SSF48652">
    <property type="entry name" value="Tetraspanin"/>
    <property type="match status" value="1"/>
</dbReference>
<feature type="transmembrane region" description="Helical" evidence="6">
    <location>
        <begin position="247"/>
        <end position="272"/>
    </location>
</feature>
<dbReference type="InterPro" id="IPR008952">
    <property type="entry name" value="Tetraspanin_EC2_sf"/>
</dbReference>
<gene>
    <name evidence="7" type="ORF">ElyMa_001502500</name>
</gene>
<keyword evidence="5 6" id="KW-0472">Membrane</keyword>
<feature type="transmembrane region" description="Helical" evidence="6">
    <location>
        <begin position="54"/>
        <end position="80"/>
    </location>
</feature>
<organism evidence="7 8">
    <name type="scientific">Elysia marginata</name>
    <dbReference type="NCBI Taxonomy" id="1093978"/>
    <lineage>
        <taxon>Eukaryota</taxon>
        <taxon>Metazoa</taxon>
        <taxon>Spiralia</taxon>
        <taxon>Lophotrochozoa</taxon>
        <taxon>Mollusca</taxon>
        <taxon>Gastropoda</taxon>
        <taxon>Heterobranchia</taxon>
        <taxon>Euthyneura</taxon>
        <taxon>Panpulmonata</taxon>
        <taxon>Sacoglossa</taxon>
        <taxon>Placobranchoidea</taxon>
        <taxon>Plakobranchidae</taxon>
        <taxon>Elysia</taxon>
    </lineage>
</organism>
<dbReference type="Gene3D" id="1.10.1450.10">
    <property type="entry name" value="Tetraspanin"/>
    <property type="match status" value="1"/>
</dbReference>
<keyword evidence="3 6" id="KW-0812">Transmembrane</keyword>
<evidence type="ECO:0000256" key="3">
    <source>
        <dbReference type="ARBA" id="ARBA00022692"/>
    </source>
</evidence>
<dbReference type="EMBL" id="BMAT01002967">
    <property type="protein sequence ID" value="GFS17690.1"/>
    <property type="molecule type" value="Genomic_DNA"/>
</dbReference>
<proteinExistence type="inferred from homology"/>
<comment type="subcellular location">
    <subcellularLocation>
        <location evidence="1 6">Membrane</location>
        <topology evidence="1 6">Multi-pass membrane protein</topology>
    </subcellularLocation>
</comment>
<evidence type="ECO:0000256" key="4">
    <source>
        <dbReference type="ARBA" id="ARBA00022989"/>
    </source>
</evidence>
<sequence>MGLEGGPRLMKIALIVVNTLVLAAGGVTIGIGVWSLVSDYGARDLASITGSSLYEAACIVIIVGGCVVAALSLIGCCGAVSECRWLLAIYFSALILLLVVFIAGAVLGFVYKNDLEEELEKEMTKTLKERYEVDLNQNDKNQEVTDVWNKIQNKLKCCGVSGGLTSNTAWYMWQESEWFKAQIQFQKSLVPSSCCDSDNFTFDKCQHINSDDTQPPQTNLTRISNENPALFSDGCIDKVKDEIEDHVVAIAIVAVVVLVVMLLCILFSLCVFKQIGKQSMVV</sequence>
<dbReference type="Proteomes" id="UP000762676">
    <property type="component" value="Unassembled WGS sequence"/>
</dbReference>
<dbReference type="PRINTS" id="PR00259">
    <property type="entry name" value="TMFOUR"/>
</dbReference>
<dbReference type="PIRSF" id="PIRSF002419">
    <property type="entry name" value="Tetraspanin"/>
    <property type="match status" value="1"/>
</dbReference>